<dbReference type="SMART" id="SM00981">
    <property type="entry name" value="THUMP"/>
    <property type="match status" value="1"/>
</dbReference>
<dbReference type="EMBL" id="DF968078">
    <property type="protein sequence ID" value="GAP03625.1"/>
    <property type="molecule type" value="Genomic_DNA"/>
</dbReference>
<dbReference type="PANTHER" id="PTHR47313">
    <property type="entry name" value="RIBOSOMAL RNA LARGE SUBUNIT METHYLTRANSFERASE K/L"/>
    <property type="match status" value="1"/>
</dbReference>
<evidence type="ECO:0000259" key="4">
    <source>
        <dbReference type="PROSITE" id="PS51165"/>
    </source>
</evidence>
<dbReference type="AlphaFoldDB" id="A0A3F3GWK4"/>
<dbReference type="Pfam" id="PF02926">
    <property type="entry name" value="THUMP"/>
    <property type="match status" value="1"/>
</dbReference>
<feature type="domain" description="THUMP" evidence="4">
    <location>
        <begin position="46"/>
        <end position="157"/>
    </location>
</feature>
<dbReference type="GO" id="GO:0008990">
    <property type="term" value="F:rRNA (guanine-N2-)-methyltransferase activity"/>
    <property type="evidence" value="ECO:0007669"/>
    <property type="project" value="TreeGrafter"/>
</dbReference>
<dbReference type="Proteomes" id="UP000064514">
    <property type="component" value="Unassembled WGS sequence"/>
</dbReference>
<sequence>MMEKKYRLMATVAAGLESVLGQELKDLGFDVQVENYRVFFEGTQADILRANLWLRTADRVKIVIGSFHATTFDELFEGIKSLPMEDYLNYDSEFPVAGRSQKSALHSVPDVQSITKKAIVSRLQEAFHVRTRLPETGFFAQLEVMVTKDEVMLTLDTTGPSLFKRGYRAEKGPAPLKENFAAALVLLTNWKKDLPFVDPTCGSGTIPIEAALIGRNLAPGLTRDFDIEKMDWFDHTLSDTIRDEAEDQADYDTPLNIRGYDIDPKMVKIAQENAKHAGLSQDITFEALAAGDWQPEEERGVLVANPPYGQRLGELEEAEGLYKQMGAVYSRLPYWSKYILTSDLSFEKVFGQKATKKRKLFNGQLRVDYFQFWAKKTEKK</sequence>
<dbReference type="InterPro" id="IPR004114">
    <property type="entry name" value="THUMP_dom"/>
</dbReference>
<dbReference type="InterPro" id="IPR054170">
    <property type="entry name" value="RlmL_1st"/>
</dbReference>
<dbReference type="Gene3D" id="3.30.2130.30">
    <property type="match status" value="1"/>
</dbReference>
<dbReference type="STRING" id="709323.GCA_001047135_00169"/>
<dbReference type="GO" id="GO:0070043">
    <property type="term" value="F:rRNA (guanine-N7-)-methyltransferase activity"/>
    <property type="evidence" value="ECO:0007669"/>
    <property type="project" value="TreeGrafter"/>
</dbReference>
<accession>A0A3F3GWK4</accession>
<evidence type="ECO:0000313" key="5">
    <source>
        <dbReference type="EMBL" id="GAP03625.1"/>
    </source>
</evidence>
<dbReference type="CDD" id="cd11715">
    <property type="entry name" value="THUMP_AdoMetMT"/>
    <property type="match status" value="1"/>
</dbReference>
<gene>
    <name evidence="5" type="ORF">FTRO_0011700</name>
</gene>
<evidence type="ECO:0000256" key="1">
    <source>
        <dbReference type="ARBA" id="ARBA00022603"/>
    </source>
</evidence>
<proteinExistence type="predicted"/>
<name>A0A3F3GWK4_9LACO</name>
<dbReference type="InterPro" id="IPR000241">
    <property type="entry name" value="RlmKL-like_Mtase"/>
</dbReference>
<dbReference type="PROSITE" id="PS51165">
    <property type="entry name" value="THUMP"/>
    <property type="match status" value="1"/>
</dbReference>
<reference evidence="5" key="1">
    <citation type="journal article" date="2015" name="BMC Genomics">
        <title>Comparative genomics of Fructobacillus spp. and Leuconostoc spp. reveals niche-specific evolution of Fructobacillus spp.</title>
        <authorList>
            <person name="Endo A."/>
            <person name="Tanizawa Y."/>
            <person name="Tanaka N."/>
            <person name="Maeno S."/>
            <person name="Kumar H."/>
            <person name="Shiwa Y."/>
            <person name="Okada S."/>
            <person name="Yoshikawa H."/>
            <person name="Dicks L."/>
            <person name="Nakagawa J."/>
            <person name="Arita M."/>
        </authorList>
    </citation>
    <scope>NUCLEOTIDE SEQUENCE [LARGE SCALE GENOMIC DNA]</scope>
    <source>
        <strain evidence="5">F214-1</strain>
    </source>
</reference>
<dbReference type="PROSITE" id="PS00092">
    <property type="entry name" value="N6_MTASE"/>
    <property type="match status" value="1"/>
</dbReference>
<dbReference type="GO" id="GO:0003723">
    <property type="term" value="F:RNA binding"/>
    <property type="evidence" value="ECO:0007669"/>
    <property type="project" value="UniProtKB-UniRule"/>
</dbReference>
<keyword evidence="2" id="KW-0808">Transferase</keyword>
<dbReference type="InterPro" id="IPR029063">
    <property type="entry name" value="SAM-dependent_MTases_sf"/>
</dbReference>
<dbReference type="Gene3D" id="3.40.50.150">
    <property type="entry name" value="Vaccinia Virus protein VP39"/>
    <property type="match status" value="1"/>
</dbReference>
<dbReference type="Pfam" id="PF01170">
    <property type="entry name" value="UPF0020"/>
    <property type="match status" value="1"/>
</dbReference>
<dbReference type="SUPFAM" id="SSF53335">
    <property type="entry name" value="S-adenosyl-L-methionine-dependent methyltransferases"/>
    <property type="match status" value="1"/>
</dbReference>
<protein>
    <submittedName>
        <fullName evidence="5">N6-adenine-specific DNA methylase</fullName>
    </submittedName>
</protein>
<evidence type="ECO:0000256" key="3">
    <source>
        <dbReference type="PROSITE-ProRule" id="PRU00529"/>
    </source>
</evidence>
<evidence type="ECO:0000256" key="2">
    <source>
        <dbReference type="ARBA" id="ARBA00022679"/>
    </source>
</evidence>
<dbReference type="InterPro" id="IPR002052">
    <property type="entry name" value="DNA_methylase_N6_adenine_CS"/>
</dbReference>
<keyword evidence="3" id="KW-0694">RNA-binding</keyword>
<organism evidence="5">
    <name type="scientific">Fructobacillus tropaeoli</name>
    <dbReference type="NCBI Taxonomy" id="709323"/>
    <lineage>
        <taxon>Bacteria</taxon>
        <taxon>Bacillati</taxon>
        <taxon>Bacillota</taxon>
        <taxon>Bacilli</taxon>
        <taxon>Lactobacillales</taxon>
        <taxon>Lactobacillaceae</taxon>
        <taxon>Fructobacillus</taxon>
    </lineage>
</organism>
<dbReference type="PANTHER" id="PTHR47313:SF1">
    <property type="entry name" value="RIBOSOMAL RNA LARGE SUBUNIT METHYLTRANSFERASE K_L"/>
    <property type="match status" value="1"/>
</dbReference>
<keyword evidence="1 5" id="KW-0489">Methyltransferase</keyword>
<dbReference type="Pfam" id="PF22020">
    <property type="entry name" value="RlmL_1st"/>
    <property type="match status" value="1"/>
</dbReference>